<keyword evidence="2" id="KW-1185">Reference proteome</keyword>
<evidence type="ECO:0008006" key="3">
    <source>
        <dbReference type="Google" id="ProtNLM"/>
    </source>
</evidence>
<accession>A0A3Q9JIG8</accession>
<organism evidence="1 2">
    <name type="scientific">Entomomonas moraniae</name>
    <dbReference type="NCBI Taxonomy" id="2213226"/>
    <lineage>
        <taxon>Bacteria</taxon>
        <taxon>Pseudomonadati</taxon>
        <taxon>Pseudomonadota</taxon>
        <taxon>Gammaproteobacteria</taxon>
        <taxon>Pseudomonadales</taxon>
        <taxon>Pseudomonadaceae</taxon>
        <taxon>Entomomonas</taxon>
    </lineage>
</organism>
<proteinExistence type="predicted"/>
<dbReference type="AlphaFoldDB" id="A0A3Q9JIG8"/>
<dbReference type="Pfam" id="PF06293">
    <property type="entry name" value="Kdo"/>
    <property type="match status" value="1"/>
</dbReference>
<dbReference type="RefSeq" id="WP_127162576.1">
    <property type="nucleotide sequence ID" value="NZ_CP029822.1"/>
</dbReference>
<reference evidence="2" key="1">
    <citation type="submission" date="2018-06" db="EMBL/GenBank/DDBJ databases">
        <title>Complete genome of Pseudomonas insecticola strain QZS01.</title>
        <authorList>
            <person name="Wang J."/>
            <person name="Su Q."/>
        </authorList>
    </citation>
    <scope>NUCLEOTIDE SEQUENCE [LARGE SCALE GENOMIC DNA]</scope>
    <source>
        <strain evidence="2">QZS01</strain>
    </source>
</reference>
<dbReference type="EMBL" id="CP029822">
    <property type="protein sequence ID" value="AZS50313.1"/>
    <property type="molecule type" value="Genomic_DNA"/>
</dbReference>
<evidence type="ECO:0000313" key="2">
    <source>
        <dbReference type="Proteomes" id="UP000273143"/>
    </source>
</evidence>
<dbReference type="InterPro" id="IPR011009">
    <property type="entry name" value="Kinase-like_dom_sf"/>
</dbReference>
<gene>
    <name evidence="1" type="ORF">DM558_05785</name>
</gene>
<dbReference type="SUPFAM" id="SSF56112">
    <property type="entry name" value="Protein kinase-like (PK-like)"/>
    <property type="match status" value="1"/>
</dbReference>
<sequence length="222" mass="25847">MTTLCIKTISPEYYQAITRGAKVLEQDTTAPKVLQLLDGGFLKLFRRKRWFSSELFYPYVKRFANNASILKEVGIATPEILNLYRFSYNQLDFTAVHYHPLPGDTLRNVLSTADETVKKHFIRLFGELLATLHEHGIYFRSIHLANVLVLPDQQLGLIDFADMKKQSHALSQAKRTRNLKHLQRYQQDTHWLFSEYYDVFLEAYKRVAGAKNALFLKCNNKD</sequence>
<name>A0A3Q9JIG8_9GAMM</name>
<dbReference type="KEGG" id="emo:DM558_05785"/>
<dbReference type="Proteomes" id="UP000273143">
    <property type="component" value="Chromosome"/>
</dbReference>
<evidence type="ECO:0000313" key="1">
    <source>
        <dbReference type="EMBL" id="AZS50313.1"/>
    </source>
</evidence>
<protein>
    <recommendedName>
        <fullName evidence="3">Toluene tolerance protein</fullName>
    </recommendedName>
</protein>
<dbReference type="Gene3D" id="1.10.510.10">
    <property type="entry name" value="Transferase(Phosphotransferase) domain 1"/>
    <property type="match status" value="1"/>
</dbReference>